<organism evidence="1 2">
    <name type="scientific">Prorocentrum cordatum</name>
    <dbReference type="NCBI Taxonomy" id="2364126"/>
    <lineage>
        <taxon>Eukaryota</taxon>
        <taxon>Sar</taxon>
        <taxon>Alveolata</taxon>
        <taxon>Dinophyceae</taxon>
        <taxon>Prorocentrales</taxon>
        <taxon>Prorocentraceae</taxon>
        <taxon>Prorocentrum</taxon>
    </lineage>
</organism>
<dbReference type="EMBL" id="CAUYUJ010005734">
    <property type="protein sequence ID" value="CAK0814757.1"/>
    <property type="molecule type" value="Genomic_DNA"/>
</dbReference>
<keyword evidence="2" id="KW-1185">Reference proteome</keyword>
<dbReference type="Gene3D" id="3.60.10.10">
    <property type="entry name" value="Endonuclease/exonuclease/phosphatase"/>
    <property type="match status" value="1"/>
</dbReference>
<reference evidence="1" key="1">
    <citation type="submission" date="2023-10" db="EMBL/GenBank/DDBJ databases">
        <authorList>
            <person name="Chen Y."/>
            <person name="Shah S."/>
            <person name="Dougan E. K."/>
            <person name="Thang M."/>
            <person name="Chan C."/>
        </authorList>
    </citation>
    <scope>NUCLEOTIDE SEQUENCE [LARGE SCALE GENOMIC DNA]</scope>
</reference>
<evidence type="ECO:0000313" key="2">
    <source>
        <dbReference type="Proteomes" id="UP001189429"/>
    </source>
</evidence>
<dbReference type="Proteomes" id="UP001189429">
    <property type="component" value="Unassembled WGS sequence"/>
</dbReference>
<evidence type="ECO:0000313" key="1">
    <source>
        <dbReference type="EMBL" id="CAK0814757.1"/>
    </source>
</evidence>
<name>A0ABN9R8H9_9DINO</name>
<comment type="caution">
    <text evidence="1">The sequence shown here is derived from an EMBL/GenBank/DDBJ whole genome shotgun (WGS) entry which is preliminary data.</text>
</comment>
<proteinExistence type="predicted"/>
<protein>
    <recommendedName>
        <fullName evidence="3">DNA-(apurinic or apyrimidinic site) endonuclease</fullName>
    </recommendedName>
</protein>
<accession>A0ABN9R8H9</accession>
<evidence type="ECO:0008006" key="3">
    <source>
        <dbReference type="Google" id="ProtNLM"/>
    </source>
</evidence>
<dbReference type="InterPro" id="IPR036691">
    <property type="entry name" value="Endo/exonu/phosph_ase_sf"/>
</dbReference>
<dbReference type="SUPFAM" id="SSF56219">
    <property type="entry name" value="DNase I-like"/>
    <property type="match status" value="1"/>
</dbReference>
<feature type="non-terminal residue" evidence="1">
    <location>
        <position position="1"/>
    </location>
</feature>
<sequence length="285" mass="31993">ETNMRIVYRDVQWADFTRLEKISMQTANVDVCVAIGTGRAARDTDYTKCQLPNHQCIQFGWRKAVGVNKSCGLAGRTGMITVSVGTIDVALFPICIPLRGMAVNTRKGITRTILMWIQSELDKLGHNCLPIILGDYNCAFGIRRDTTGRKYIDATESIGTEEPALENTTSSQMRDFMDDNHLAIAYTFRRTGPTYYRGAHTSKIDHVALPATALCRACHLNPSLGLARRLQLHVSAHLTDHVPIYMNLDVHIAKTHTSKLTPHANRDLMMIAFTRGYKRLEFLKK</sequence>
<gene>
    <name evidence="1" type="ORF">PCOR1329_LOCUS18272</name>
</gene>